<evidence type="ECO:0000259" key="1">
    <source>
        <dbReference type="Pfam" id="PF05368"/>
    </source>
</evidence>
<dbReference type="Gene3D" id="3.40.50.720">
    <property type="entry name" value="NAD(P)-binding Rossmann-like Domain"/>
    <property type="match status" value="1"/>
</dbReference>
<evidence type="ECO:0000313" key="2">
    <source>
        <dbReference type="EMBL" id="NYI95314.1"/>
    </source>
</evidence>
<proteinExistence type="predicted"/>
<gene>
    <name evidence="2" type="ORF">HNR12_001591</name>
</gene>
<sequence length="328" mass="34184">MPPSRSAARSALRAAAGSTASARPVLVTGAAGGSPGATGGLVTRLLLERGVPVRALVRADDHRAAALRRAGAEVAVADLREVGDLLPALRGVRRAFFTYPVAAGLLDAAAAFAEAAAAGGLDRVVAVSQLAASPQAPAPHARRHWLAERVLDRAGLNPVHLRAGVLFEDLAVVLAAGDERRLALPLGSPCTVLPLVAAADVARVAAALLADPTADPGSIPDPDPVCLLTGQVSSVAEIVTAFDSAAAHGVSYTDLPEDRWERQAHLLYRDPVAVEHLRHLWESFRRVGSRREPYPVTDDIQRYGGAPPTTLAEFARARARAAEFATAV</sequence>
<keyword evidence="3" id="KW-1185">Reference proteome</keyword>
<dbReference type="AlphaFoldDB" id="A0A853BKS4"/>
<reference evidence="2 3" key="1">
    <citation type="submission" date="2020-07" db="EMBL/GenBank/DDBJ databases">
        <title>Sequencing the genomes of 1000 actinobacteria strains.</title>
        <authorList>
            <person name="Klenk H.-P."/>
        </authorList>
    </citation>
    <scope>NUCLEOTIDE SEQUENCE [LARGE SCALE GENOMIC DNA]</scope>
    <source>
        <strain evidence="2 3">DSM 45927</strain>
    </source>
</reference>
<organism evidence="2 3">
    <name type="scientific">Streptomonospora nanhaiensis</name>
    <dbReference type="NCBI Taxonomy" id="1323731"/>
    <lineage>
        <taxon>Bacteria</taxon>
        <taxon>Bacillati</taxon>
        <taxon>Actinomycetota</taxon>
        <taxon>Actinomycetes</taxon>
        <taxon>Streptosporangiales</taxon>
        <taxon>Nocardiopsidaceae</taxon>
        <taxon>Streptomonospora</taxon>
    </lineage>
</organism>
<protein>
    <submittedName>
        <fullName evidence="2">Uncharacterized protein YbjT (DUF2867 family)</fullName>
    </submittedName>
</protein>
<dbReference type="Pfam" id="PF05368">
    <property type="entry name" value="NmrA"/>
    <property type="match status" value="1"/>
</dbReference>
<name>A0A853BKS4_9ACTN</name>
<feature type="domain" description="NmrA-like" evidence="1">
    <location>
        <begin position="25"/>
        <end position="262"/>
    </location>
</feature>
<accession>A0A853BKS4</accession>
<dbReference type="PANTHER" id="PTHR43162:SF1">
    <property type="entry name" value="PRESTALK A DIFFERENTIATION PROTEIN A"/>
    <property type="match status" value="1"/>
</dbReference>
<dbReference type="PANTHER" id="PTHR43162">
    <property type="match status" value="1"/>
</dbReference>
<dbReference type="Proteomes" id="UP000575985">
    <property type="component" value="Unassembled WGS sequence"/>
</dbReference>
<dbReference type="SUPFAM" id="SSF51735">
    <property type="entry name" value="NAD(P)-binding Rossmann-fold domains"/>
    <property type="match status" value="1"/>
</dbReference>
<dbReference type="EMBL" id="JACCFO010000001">
    <property type="protein sequence ID" value="NYI95314.1"/>
    <property type="molecule type" value="Genomic_DNA"/>
</dbReference>
<dbReference type="InterPro" id="IPR008030">
    <property type="entry name" value="NmrA-like"/>
</dbReference>
<dbReference type="InterPro" id="IPR051604">
    <property type="entry name" value="Ergot_Alk_Oxidoreductase"/>
</dbReference>
<evidence type="ECO:0000313" key="3">
    <source>
        <dbReference type="Proteomes" id="UP000575985"/>
    </source>
</evidence>
<comment type="caution">
    <text evidence="2">The sequence shown here is derived from an EMBL/GenBank/DDBJ whole genome shotgun (WGS) entry which is preliminary data.</text>
</comment>
<dbReference type="RefSeq" id="WP_179766849.1">
    <property type="nucleotide sequence ID" value="NZ_JACCFO010000001.1"/>
</dbReference>
<dbReference type="InterPro" id="IPR036291">
    <property type="entry name" value="NAD(P)-bd_dom_sf"/>
</dbReference>